<evidence type="ECO:0000259" key="11">
    <source>
        <dbReference type="Pfam" id="PF14008"/>
    </source>
</evidence>
<evidence type="ECO:0000256" key="5">
    <source>
        <dbReference type="ARBA" id="ARBA00022729"/>
    </source>
</evidence>
<organism evidence="13 14">
    <name type="scientific">Lactuca saligna</name>
    <name type="common">Willowleaf lettuce</name>
    <dbReference type="NCBI Taxonomy" id="75948"/>
    <lineage>
        <taxon>Eukaryota</taxon>
        <taxon>Viridiplantae</taxon>
        <taxon>Streptophyta</taxon>
        <taxon>Embryophyta</taxon>
        <taxon>Tracheophyta</taxon>
        <taxon>Spermatophyta</taxon>
        <taxon>Magnoliopsida</taxon>
        <taxon>eudicotyledons</taxon>
        <taxon>Gunneridae</taxon>
        <taxon>Pentapetalae</taxon>
        <taxon>asterids</taxon>
        <taxon>campanulids</taxon>
        <taxon>Asterales</taxon>
        <taxon>Asteraceae</taxon>
        <taxon>Cichorioideae</taxon>
        <taxon>Cichorieae</taxon>
        <taxon>Lactucinae</taxon>
        <taxon>Lactuca</taxon>
    </lineage>
</organism>
<evidence type="ECO:0000259" key="10">
    <source>
        <dbReference type="Pfam" id="PF00149"/>
    </source>
</evidence>
<dbReference type="InterPro" id="IPR039331">
    <property type="entry name" value="PAPs-like"/>
</dbReference>
<reference evidence="13" key="1">
    <citation type="submission" date="2023-04" db="EMBL/GenBank/DDBJ databases">
        <authorList>
            <person name="Vijverberg K."/>
            <person name="Xiong W."/>
            <person name="Schranz E."/>
        </authorList>
    </citation>
    <scope>NUCLEOTIDE SEQUENCE</scope>
</reference>
<proteinExistence type="inferred from homology"/>
<name>A0AA35VFT5_LACSI</name>
<dbReference type="InterPro" id="IPR029052">
    <property type="entry name" value="Metallo-depent_PP-like"/>
</dbReference>
<dbReference type="EC" id="3.1.3.2" evidence="9"/>
<dbReference type="GO" id="GO:0046872">
    <property type="term" value="F:metal ion binding"/>
    <property type="evidence" value="ECO:0007669"/>
    <property type="project" value="InterPro"/>
</dbReference>
<evidence type="ECO:0000256" key="8">
    <source>
        <dbReference type="ARBA" id="ARBA00023180"/>
    </source>
</evidence>
<dbReference type="InterPro" id="IPR025733">
    <property type="entry name" value="PAPs_C"/>
</dbReference>
<evidence type="ECO:0000256" key="1">
    <source>
        <dbReference type="ARBA" id="ARBA00000032"/>
    </source>
</evidence>
<keyword evidence="5 9" id="KW-0732">Signal</keyword>
<dbReference type="InterPro" id="IPR004843">
    <property type="entry name" value="Calcineurin-like_PHP"/>
</dbReference>
<gene>
    <name evidence="13" type="ORF">LSALG_LOCUS8394</name>
</gene>
<feature type="domain" description="Purple acid phosphatase C-terminal" evidence="11">
    <location>
        <begin position="351"/>
        <end position="409"/>
    </location>
</feature>
<dbReference type="PANTHER" id="PTHR22953:SF153">
    <property type="entry name" value="PURPLE ACID PHOSPHATASE"/>
    <property type="match status" value="1"/>
</dbReference>
<keyword evidence="7" id="KW-0862">Zinc</keyword>
<dbReference type="EMBL" id="OX465077">
    <property type="protein sequence ID" value="CAI9267939.1"/>
    <property type="molecule type" value="Genomic_DNA"/>
</dbReference>
<keyword evidence="6 9" id="KW-0378">Hydrolase</keyword>
<comment type="cofactor">
    <cofactor evidence="3">
        <name>Fe cation</name>
        <dbReference type="ChEBI" id="CHEBI:24875"/>
    </cofactor>
</comment>
<evidence type="ECO:0000256" key="6">
    <source>
        <dbReference type="ARBA" id="ARBA00022801"/>
    </source>
</evidence>
<evidence type="ECO:0000256" key="4">
    <source>
        <dbReference type="ARBA" id="ARBA00008723"/>
    </source>
</evidence>
<comment type="catalytic activity">
    <reaction evidence="1 9">
        <text>a phosphate monoester + H2O = an alcohol + phosphate</text>
        <dbReference type="Rhea" id="RHEA:15017"/>
        <dbReference type="ChEBI" id="CHEBI:15377"/>
        <dbReference type="ChEBI" id="CHEBI:30879"/>
        <dbReference type="ChEBI" id="CHEBI:43474"/>
        <dbReference type="ChEBI" id="CHEBI:67140"/>
        <dbReference type="EC" id="3.1.3.2"/>
    </reaction>
</comment>
<dbReference type="Pfam" id="PF14008">
    <property type="entry name" value="Metallophos_C"/>
    <property type="match status" value="1"/>
</dbReference>
<dbReference type="GO" id="GO:0003993">
    <property type="term" value="F:acid phosphatase activity"/>
    <property type="evidence" value="ECO:0007669"/>
    <property type="project" value="UniProtKB-EC"/>
</dbReference>
<dbReference type="Pfam" id="PF16656">
    <property type="entry name" value="Pur_ac_phosph_N"/>
    <property type="match status" value="1"/>
</dbReference>
<keyword evidence="8" id="KW-0325">Glycoprotein</keyword>
<comment type="cofactor">
    <cofactor evidence="2">
        <name>Zn(2+)</name>
        <dbReference type="ChEBI" id="CHEBI:29105"/>
    </cofactor>
</comment>
<dbReference type="Gene3D" id="3.60.21.10">
    <property type="match status" value="1"/>
</dbReference>
<dbReference type="InterPro" id="IPR041792">
    <property type="entry name" value="MPP_PAP"/>
</dbReference>
<comment type="similarity">
    <text evidence="4 9">Belongs to the metallophosphoesterase superfamily. Purple acid phosphatase family.</text>
</comment>
<dbReference type="AlphaFoldDB" id="A0AA35VFT5"/>
<feature type="domain" description="Calcineurin-like phosphoesterase" evidence="10">
    <location>
        <begin position="143"/>
        <end position="336"/>
    </location>
</feature>
<evidence type="ECO:0000313" key="13">
    <source>
        <dbReference type="EMBL" id="CAI9267939.1"/>
    </source>
</evidence>
<evidence type="ECO:0000259" key="12">
    <source>
        <dbReference type="Pfam" id="PF16656"/>
    </source>
</evidence>
<dbReference type="Gene3D" id="2.60.40.380">
    <property type="entry name" value="Purple acid phosphatase-like, N-terminal"/>
    <property type="match status" value="1"/>
</dbReference>
<dbReference type="InterPro" id="IPR015914">
    <property type="entry name" value="PAPs_N"/>
</dbReference>
<dbReference type="SUPFAM" id="SSF49363">
    <property type="entry name" value="Purple acid phosphatase, N-terminal domain"/>
    <property type="match status" value="1"/>
</dbReference>
<evidence type="ECO:0000256" key="2">
    <source>
        <dbReference type="ARBA" id="ARBA00001947"/>
    </source>
</evidence>
<evidence type="ECO:0000256" key="9">
    <source>
        <dbReference type="RuleBase" id="RU361203"/>
    </source>
</evidence>
<evidence type="ECO:0000256" key="7">
    <source>
        <dbReference type="ARBA" id="ARBA00022833"/>
    </source>
</evidence>
<dbReference type="InterPro" id="IPR008963">
    <property type="entry name" value="Purple_acid_Pase-like_N"/>
</dbReference>
<dbReference type="Pfam" id="PF00149">
    <property type="entry name" value="Metallophos"/>
    <property type="match status" value="1"/>
</dbReference>
<accession>A0AA35VFT5</accession>
<dbReference type="Proteomes" id="UP001177003">
    <property type="component" value="Chromosome 1"/>
</dbReference>
<feature type="domain" description="Purple acid phosphatase N-terminal" evidence="12">
    <location>
        <begin position="48"/>
        <end position="135"/>
    </location>
</feature>
<dbReference type="PANTHER" id="PTHR22953">
    <property type="entry name" value="ACID PHOSPHATASE RELATED"/>
    <property type="match status" value="1"/>
</dbReference>
<dbReference type="CDD" id="cd00839">
    <property type="entry name" value="MPP_PAPs"/>
    <property type="match status" value="1"/>
</dbReference>
<evidence type="ECO:0000256" key="3">
    <source>
        <dbReference type="ARBA" id="ARBA00001962"/>
    </source>
</evidence>
<evidence type="ECO:0000313" key="14">
    <source>
        <dbReference type="Proteomes" id="UP001177003"/>
    </source>
</evidence>
<sequence length="530" mass="60805">MNFRSFSLLVTAAAVLAGVVQVAHSYNRPPPRESLVVSPAKNADPTTPQQVHISLVGEDGMRISWITDMDTPATVYYGTSSGNYQNSANGTVSSYEFVYYKSGKIHDVVIGPLEHSTVYYYCFTPGSTSEFSFKTPPRRFPIKFAVSGDLGQTEWTKSTLEHISQSNYDLLLLHGDLSYADALQPLWDSFGRLVEPLASRRPWMVAQGDHDIEILPDFHQIPFTSYNARWRMPYEESGSTSNLYYSFEVSKVHIIMLNSYIEFDHGSIQYRWLESDLKKVNRSKTPWLIVVVHAPWYNSYTAHHDEPESVYMRKSMEELLFHHRVDIVFAGHVHVYERFNRVYQEKVTICAPLHITIGDGGNKDLLGGMFIDPPSEISAFRETSFGHGELHVASESYAMWSWHRNDNDESVQSDSLFIQSLATDPLCNKHQTSGSSIKILHRVFTQTVIFFIKSSSFKKIFIEPTKLFQLSTKTLKIKTQIARVRQERYDEKSGKMYELQLFKIVAEYARSLQQKHHQCSRSWQLMETPV</sequence>
<feature type="signal peptide" evidence="9">
    <location>
        <begin position="1"/>
        <end position="25"/>
    </location>
</feature>
<keyword evidence="14" id="KW-1185">Reference proteome</keyword>
<dbReference type="SUPFAM" id="SSF56300">
    <property type="entry name" value="Metallo-dependent phosphatases"/>
    <property type="match status" value="1"/>
</dbReference>
<protein>
    <recommendedName>
        <fullName evidence="9">Purple acid phosphatase</fullName>
        <ecNumber evidence="9">3.1.3.2</ecNumber>
    </recommendedName>
</protein>
<feature type="chain" id="PRO_5041488299" description="Purple acid phosphatase" evidence="9">
    <location>
        <begin position="26"/>
        <end position="530"/>
    </location>
</feature>